<sequence length="450" mass="49916">MNILKTIAMLCLLVTLTTGVGFVRTASAQPGVSVPIQAFYDELAPYGQWVQHPYYGSIWLPSAGPGFQPYVSDGHWVVTEYGNTWVSDYPWGWAPFHYGRWIFDDQYGGWAWIPGSDWGPAWVSWRSGGGYYGWAPLGPGVNVNVNINIPAPYWTFVPQIYINSPQWYGYRAPRPRGVAIYQNTTIINNVYQYGNQAYFYGPYRGEIERVTRRPVQVYRIDQLDRPGRTIISGNSVGFYRPGLGNRRDYDRGNYGYNNRYDNNYGSRGNGTYNDGRYGNNYPDGRRYDNGNRQPGNAYPDRRYDNTPNGGYNGNNRNYPGSTNPPSPGNPTNGNGRYDNGGYSRGDGGFGNGNRPDANRGGYNNPSINQPSPQPTPPQSQPERQYNGGVSREPAQPQPGMSRGDGGFAPGGRGGFSQPNQRMEQPQGQPAGQPQGGEREAGGQRGGRGPR</sequence>
<evidence type="ECO:0000313" key="4">
    <source>
        <dbReference type="Proteomes" id="UP000238375"/>
    </source>
</evidence>
<dbReference type="Proteomes" id="UP000238375">
    <property type="component" value="Unassembled WGS sequence"/>
</dbReference>
<accession>A0A2T0SL75</accession>
<feature type="compositionally biased region" description="Gly residues" evidence="1">
    <location>
        <begin position="342"/>
        <end position="351"/>
    </location>
</feature>
<feature type="signal peptide" evidence="2">
    <location>
        <begin position="1"/>
        <end position="28"/>
    </location>
</feature>
<name>A0A2T0SL75_9BACT</name>
<feature type="region of interest" description="Disordered" evidence="1">
    <location>
        <begin position="241"/>
        <end position="450"/>
    </location>
</feature>
<dbReference type="InterPro" id="IPR046535">
    <property type="entry name" value="DUF6600"/>
</dbReference>
<evidence type="ECO:0000256" key="1">
    <source>
        <dbReference type="SAM" id="MobiDB-lite"/>
    </source>
</evidence>
<dbReference type="EMBL" id="PVTE01000018">
    <property type="protein sequence ID" value="PRY34167.1"/>
    <property type="molecule type" value="Genomic_DNA"/>
</dbReference>
<feature type="chain" id="PRO_5015585972" description="YXWGXW repeat-containing protein" evidence="2">
    <location>
        <begin position="29"/>
        <end position="450"/>
    </location>
</feature>
<comment type="caution">
    <text evidence="3">The sequence shown here is derived from an EMBL/GenBank/DDBJ whole genome shotgun (WGS) entry which is preliminary data.</text>
</comment>
<evidence type="ECO:0008006" key="5">
    <source>
        <dbReference type="Google" id="ProtNLM"/>
    </source>
</evidence>
<evidence type="ECO:0000256" key="2">
    <source>
        <dbReference type="SAM" id="SignalP"/>
    </source>
</evidence>
<keyword evidence="4" id="KW-1185">Reference proteome</keyword>
<keyword evidence="2" id="KW-0732">Signal</keyword>
<dbReference type="OrthoDB" id="5485224at2"/>
<gene>
    <name evidence="3" type="ORF">CLV58_11838</name>
</gene>
<protein>
    <recommendedName>
        <fullName evidence="5">YXWGXW repeat-containing protein</fullName>
    </recommendedName>
</protein>
<proteinExistence type="predicted"/>
<feature type="compositionally biased region" description="Low complexity" evidence="1">
    <location>
        <begin position="305"/>
        <end position="321"/>
    </location>
</feature>
<dbReference type="RefSeq" id="WP_106139457.1">
    <property type="nucleotide sequence ID" value="NZ_PVTE01000018.1"/>
</dbReference>
<organism evidence="3 4">
    <name type="scientific">Spirosoma oryzae</name>
    <dbReference type="NCBI Taxonomy" id="1469603"/>
    <lineage>
        <taxon>Bacteria</taxon>
        <taxon>Pseudomonadati</taxon>
        <taxon>Bacteroidota</taxon>
        <taxon>Cytophagia</taxon>
        <taxon>Cytophagales</taxon>
        <taxon>Cytophagaceae</taxon>
        <taxon>Spirosoma</taxon>
    </lineage>
</organism>
<dbReference type="AlphaFoldDB" id="A0A2T0SL75"/>
<dbReference type="Pfam" id="PF20245">
    <property type="entry name" value="DUF6600"/>
    <property type="match status" value="1"/>
</dbReference>
<feature type="compositionally biased region" description="Low complexity" evidence="1">
    <location>
        <begin position="252"/>
        <end position="270"/>
    </location>
</feature>
<feature type="compositionally biased region" description="Gly residues" evidence="1">
    <location>
        <begin position="402"/>
        <end position="414"/>
    </location>
</feature>
<reference evidence="3 4" key="1">
    <citation type="submission" date="2018-03" db="EMBL/GenBank/DDBJ databases">
        <title>Genomic Encyclopedia of Archaeal and Bacterial Type Strains, Phase II (KMG-II): from individual species to whole genera.</title>
        <authorList>
            <person name="Goeker M."/>
        </authorList>
    </citation>
    <scope>NUCLEOTIDE SEQUENCE [LARGE SCALE GENOMIC DNA]</scope>
    <source>
        <strain evidence="3 4">DSM 28354</strain>
    </source>
</reference>
<evidence type="ECO:0000313" key="3">
    <source>
        <dbReference type="EMBL" id="PRY34167.1"/>
    </source>
</evidence>